<comment type="caution">
    <text evidence="3">The sequence shown here is derived from an EMBL/GenBank/DDBJ whole genome shotgun (WGS) entry which is preliminary data.</text>
</comment>
<dbReference type="PANTHER" id="PTHR37833:SF1">
    <property type="entry name" value="SIGNAL PEPTIDE PROTEIN"/>
    <property type="match status" value="1"/>
</dbReference>
<dbReference type="PANTHER" id="PTHR37833">
    <property type="entry name" value="LIPOPROTEIN-RELATED"/>
    <property type="match status" value="1"/>
</dbReference>
<dbReference type="Pfam" id="PF07610">
    <property type="entry name" value="DUF1573"/>
    <property type="match status" value="1"/>
</dbReference>
<accession>A0A9D7XHU2</accession>
<proteinExistence type="predicted"/>
<feature type="compositionally biased region" description="Basic and acidic residues" evidence="1">
    <location>
        <begin position="136"/>
        <end position="149"/>
    </location>
</feature>
<name>A0A9D7XHU2_9BACT</name>
<gene>
    <name evidence="3" type="ORF">IPO85_11150</name>
</gene>
<dbReference type="InterPro" id="IPR013783">
    <property type="entry name" value="Ig-like_fold"/>
</dbReference>
<feature type="region of interest" description="Disordered" evidence="1">
    <location>
        <begin position="29"/>
        <end position="50"/>
    </location>
</feature>
<sequence length="189" mass="19620">MKNLKLLSFALFAVIIGLSACKNDKTATTTDPAAAGTVANPADAANPNGATVNDALNGTASTAAPTGPTTTVEYETMVYDYGEVKEGAKVKYSYKFKNTGSEPLVISDCKGSCGCTVPDWPREPIAPGASGEIKVEFDSKGKGTDDGSKQTKRVTVTANTNPAQTYLTISGIVKKDPNAKPETIPVPAK</sequence>
<protein>
    <submittedName>
        <fullName evidence="3">DUF1573 domain-containing protein</fullName>
    </submittedName>
</protein>
<evidence type="ECO:0000313" key="3">
    <source>
        <dbReference type="EMBL" id="MBK9718048.1"/>
    </source>
</evidence>
<feature type="region of interest" description="Disordered" evidence="1">
    <location>
        <begin position="136"/>
        <end position="157"/>
    </location>
</feature>
<feature type="signal peptide" evidence="2">
    <location>
        <begin position="1"/>
        <end position="22"/>
    </location>
</feature>
<feature type="chain" id="PRO_5039423800" evidence="2">
    <location>
        <begin position="23"/>
        <end position="189"/>
    </location>
</feature>
<keyword evidence="2" id="KW-0732">Signal</keyword>
<dbReference type="Proteomes" id="UP000808349">
    <property type="component" value="Unassembled WGS sequence"/>
</dbReference>
<reference evidence="3 4" key="1">
    <citation type="submission" date="2020-10" db="EMBL/GenBank/DDBJ databases">
        <title>Connecting structure to function with the recovery of over 1000 high-quality activated sludge metagenome-assembled genomes encoding full-length rRNA genes using long-read sequencing.</title>
        <authorList>
            <person name="Singleton C.M."/>
            <person name="Petriglieri F."/>
            <person name="Kristensen J.M."/>
            <person name="Kirkegaard R.H."/>
            <person name="Michaelsen T.Y."/>
            <person name="Andersen M.H."/>
            <person name="Karst S.M."/>
            <person name="Dueholm M.S."/>
            <person name="Nielsen P.H."/>
            <person name="Albertsen M."/>
        </authorList>
    </citation>
    <scope>NUCLEOTIDE SEQUENCE [LARGE SCALE GENOMIC DNA]</scope>
    <source>
        <strain evidence="3">Ribe_18-Q3-R11-54_BAT3C.373</strain>
    </source>
</reference>
<dbReference type="Gene3D" id="2.60.40.10">
    <property type="entry name" value="Immunoglobulins"/>
    <property type="match status" value="1"/>
</dbReference>
<evidence type="ECO:0000256" key="2">
    <source>
        <dbReference type="SAM" id="SignalP"/>
    </source>
</evidence>
<dbReference type="PROSITE" id="PS51257">
    <property type="entry name" value="PROKAR_LIPOPROTEIN"/>
    <property type="match status" value="1"/>
</dbReference>
<dbReference type="AlphaFoldDB" id="A0A9D7XHU2"/>
<dbReference type="InterPro" id="IPR011467">
    <property type="entry name" value="DUF1573"/>
</dbReference>
<evidence type="ECO:0000256" key="1">
    <source>
        <dbReference type="SAM" id="MobiDB-lite"/>
    </source>
</evidence>
<organism evidence="3 4">
    <name type="scientific">Candidatus Defluviibacterium haderslevense</name>
    <dbReference type="NCBI Taxonomy" id="2981993"/>
    <lineage>
        <taxon>Bacteria</taxon>
        <taxon>Pseudomonadati</taxon>
        <taxon>Bacteroidota</taxon>
        <taxon>Saprospiria</taxon>
        <taxon>Saprospirales</taxon>
        <taxon>Saprospiraceae</taxon>
        <taxon>Candidatus Defluviibacterium</taxon>
    </lineage>
</organism>
<dbReference type="EMBL" id="JADKFW010000007">
    <property type="protein sequence ID" value="MBK9718048.1"/>
    <property type="molecule type" value="Genomic_DNA"/>
</dbReference>
<evidence type="ECO:0000313" key="4">
    <source>
        <dbReference type="Proteomes" id="UP000808349"/>
    </source>
</evidence>